<dbReference type="InterPro" id="IPR016181">
    <property type="entry name" value="Acyl_CoA_acyltransferase"/>
</dbReference>
<reference evidence="2 3" key="1">
    <citation type="submission" date="2018-03" db="EMBL/GenBank/DDBJ databases">
        <title>Genomic Encyclopedia of Archaeal and Bacterial Type Strains, Phase II (KMG-II): from individual species to whole genera.</title>
        <authorList>
            <person name="Goeker M."/>
        </authorList>
    </citation>
    <scope>NUCLEOTIDE SEQUENCE [LARGE SCALE GENOMIC DNA]</scope>
    <source>
        <strain evidence="2 3">DSM 24859</strain>
    </source>
</reference>
<name>A0A2P8HEK9_CHINA</name>
<accession>A0A2P8HEK9</accession>
<dbReference type="OrthoDB" id="1452841at2"/>
<dbReference type="InterPro" id="IPR000182">
    <property type="entry name" value="GNAT_dom"/>
</dbReference>
<dbReference type="InterPro" id="IPR052523">
    <property type="entry name" value="Trichothecene_AcTrans"/>
</dbReference>
<comment type="caution">
    <text evidence="2">The sequence shown here is derived from an EMBL/GenBank/DDBJ whole genome shotgun (WGS) entry which is preliminary data.</text>
</comment>
<organism evidence="2 3">
    <name type="scientific">Chitinophaga niastensis</name>
    <dbReference type="NCBI Taxonomy" id="536980"/>
    <lineage>
        <taxon>Bacteria</taxon>
        <taxon>Pseudomonadati</taxon>
        <taxon>Bacteroidota</taxon>
        <taxon>Chitinophagia</taxon>
        <taxon>Chitinophagales</taxon>
        <taxon>Chitinophagaceae</taxon>
        <taxon>Chitinophaga</taxon>
    </lineage>
</organism>
<dbReference type="SUPFAM" id="SSF55729">
    <property type="entry name" value="Acyl-CoA N-acyltransferases (Nat)"/>
    <property type="match status" value="1"/>
</dbReference>
<dbReference type="Pfam" id="PF13508">
    <property type="entry name" value="Acetyltransf_7"/>
    <property type="match status" value="1"/>
</dbReference>
<dbReference type="RefSeq" id="WP_158267089.1">
    <property type="nucleotide sequence ID" value="NZ_PYAW01000005.1"/>
</dbReference>
<gene>
    <name evidence="2" type="ORF">CLV51_1056</name>
</gene>
<dbReference type="PANTHER" id="PTHR42791">
    <property type="entry name" value="GNAT FAMILY ACETYLTRANSFERASE"/>
    <property type="match status" value="1"/>
</dbReference>
<feature type="domain" description="N-acetyltransferase" evidence="1">
    <location>
        <begin position="115"/>
        <end position="172"/>
    </location>
</feature>
<dbReference type="CDD" id="cd04301">
    <property type="entry name" value="NAT_SF"/>
    <property type="match status" value="1"/>
</dbReference>
<dbReference type="EMBL" id="PYAW01000005">
    <property type="protein sequence ID" value="PSL44634.1"/>
    <property type="molecule type" value="Genomic_DNA"/>
</dbReference>
<keyword evidence="2" id="KW-0808">Transferase</keyword>
<dbReference type="GO" id="GO:0016747">
    <property type="term" value="F:acyltransferase activity, transferring groups other than amino-acyl groups"/>
    <property type="evidence" value="ECO:0007669"/>
    <property type="project" value="InterPro"/>
</dbReference>
<evidence type="ECO:0000313" key="2">
    <source>
        <dbReference type="EMBL" id="PSL44634.1"/>
    </source>
</evidence>
<keyword evidence="3" id="KW-1185">Reference proteome</keyword>
<protein>
    <submittedName>
        <fullName evidence="2">Acetyltransferase (GNAT) family protein</fullName>
    </submittedName>
</protein>
<dbReference type="Gene3D" id="3.40.630.30">
    <property type="match status" value="1"/>
</dbReference>
<dbReference type="PANTHER" id="PTHR42791:SF1">
    <property type="entry name" value="N-ACETYLTRANSFERASE DOMAIN-CONTAINING PROTEIN"/>
    <property type="match status" value="1"/>
</dbReference>
<dbReference type="AlphaFoldDB" id="A0A2P8HEK9"/>
<evidence type="ECO:0000313" key="3">
    <source>
        <dbReference type="Proteomes" id="UP000240971"/>
    </source>
</evidence>
<sequence length="194" mass="22383">MIKADYTDRSLVIEILTKAYDKNETINETIMQDKNRNARLHKLMKYSFFLCKQFGKVYLSDDKQAVALILFPEKKRTTLKTIGWDIQFLFTISGFSKSLKALSRENAVRKAHPTGPIYHLWYLATDPLHAGKGIGGALMKDLIGDAEAKNRILCVESRMEQNTSWYQKLGFSIYKELIHEDRKWSCMKIAPGKE</sequence>
<proteinExistence type="predicted"/>
<dbReference type="Proteomes" id="UP000240971">
    <property type="component" value="Unassembled WGS sequence"/>
</dbReference>
<evidence type="ECO:0000259" key="1">
    <source>
        <dbReference type="Pfam" id="PF13508"/>
    </source>
</evidence>